<feature type="signal peptide" evidence="1">
    <location>
        <begin position="1"/>
        <end position="25"/>
    </location>
</feature>
<dbReference type="AlphaFoldDB" id="A0A177XVL1"/>
<sequence>MKKQVYYSCALAAVLTSAVTTWSYADNPAFPPVDERQAEAEAQAPRFFVKYHKGAEQQTRELLQSYQLEVVDTLDSQHVLVVSGSQDQVDKLTSSKFIDYVEPEPIRSLYSQ</sequence>
<comment type="caution">
    <text evidence="2">The sequence shown here is derived from an EMBL/GenBank/DDBJ whole genome shotgun (WGS) entry which is preliminary data.</text>
</comment>
<evidence type="ECO:0000313" key="3">
    <source>
        <dbReference type="Proteomes" id="UP000078406"/>
    </source>
</evidence>
<evidence type="ECO:0000256" key="1">
    <source>
        <dbReference type="SAM" id="SignalP"/>
    </source>
</evidence>
<protein>
    <submittedName>
        <fullName evidence="2">ATPase</fullName>
    </submittedName>
</protein>
<keyword evidence="1" id="KW-0732">Signal</keyword>
<dbReference type="EMBL" id="LLEI02000075">
    <property type="protein sequence ID" value="OAJ92579.1"/>
    <property type="molecule type" value="Genomic_DNA"/>
</dbReference>
<evidence type="ECO:0000313" key="2">
    <source>
        <dbReference type="EMBL" id="OAJ92579.1"/>
    </source>
</evidence>
<gene>
    <name evidence="2" type="ORF">APB76_19830</name>
</gene>
<proteinExistence type="predicted"/>
<accession>A0A177XVL1</accession>
<dbReference type="Proteomes" id="UP000078406">
    <property type="component" value="Unassembled WGS sequence"/>
</dbReference>
<dbReference type="RefSeq" id="WP_054962345.1">
    <property type="nucleotide sequence ID" value="NZ_LLEI02000075.1"/>
</dbReference>
<organism evidence="2 3">
    <name type="scientific">Vibrio bivalvicida</name>
    <dbReference type="NCBI Taxonomy" id="1276888"/>
    <lineage>
        <taxon>Bacteria</taxon>
        <taxon>Pseudomonadati</taxon>
        <taxon>Pseudomonadota</taxon>
        <taxon>Gammaproteobacteria</taxon>
        <taxon>Vibrionales</taxon>
        <taxon>Vibrionaceae</taxon>
        <taxon>Vibrio</taxon>
        <taxon>Vibrio oreintalis group</taxon>
    </lineage>
</organism>
<feature type="chain" id="PRO_5008079184" evidence="1">
    <location>
        <begin position="26"/>
        <end position="112"/>
    </location>
</feature>
<reference evidence="2 3" key="1">
    <citation type="journal article" date="2016" name="Syst. Appl. Microbiol.">
        <title>Vibrio bivalvicida sp. nov., a novel larval pathogen for bivalve molluscs reared in a hatchery.</title>
        <authorList>
            <person name="Dubert J."/>
            <person name="Romalde J.L."/>
            <person name="Prado S."/>
            <person name="Barja J.L."/>
        </authorList>
    </citation>
    <scope>NUCLEOTIDE SEQUENCE [LARGE SCALE GENOMIC DNA]</scope>
    <source>
        <strain evidence="2 3">605</strain>
    </source>
</reference>
<name>A0A177XVL1_9VIBR</name>